<dbReference type="SUPFAM" id="SSF54447">
    <property type="entry name" value="ssDNA-binding transcriptional regulator domain"/>
    <property type="match status" value="1"/>
</dbReference>
<keyword evidence="6" id="KW-0539">Nucleus</keyword>
<sequence>MSARGKRKDEEDHASEGDVPPSKTFKKDSDDTDEIVVCEISKNRRVMVRNWQGKIVVDIREFYVKDGKQMPGKKGISLSLDQWNVLRNHVEEIDKAVNENSSGD</sequence>
<dbReference type="PANTHER" id="PTHR13215">
    <property type="entry name" value="RNA POLYMERASE II TRANSCRIPTIONAL COACTIVATOR"/>
    <property type="match status" value="1"/>
</dbReference>
<accession>A0ABP0YLN6</accession>
<evidence type="ECO:0000313" key="10">
    <source>
        <dbReference type="Proteomes" id="UP001642487"/>
    </source>
</evidence>
<evidence type="ECO:0000256" key="1">
    <source>
        <dbReference type="ARBA" id="ARBA00004123"/>
    </source>
</evidence>
<dbReference type="Proteomes" id="UP001642487">
    <property type="component" value="Chromosome 4"/>
</dbReference>
<evidence type="ECO:0000256" key="2">
    <source>
        <dbReference type="ARBA" id="ARBA00009001"/>
    </source>
</evidence>
<comment type="similarity">
    <text evidence="2">Belongs to the transcriptional coactivator PC4 family.</text>
</comment>
<evidence type="ECO:0000259" key="8">
    <source>
        <dbReference type="Pfam" id="PF02229"/>
    </source>
</evidence>
<evidence type="ECO:0000256" key="5">
    <source>
        <dbReference type="ARBA" id="ARBA00023163"/>
    </source>
</evidence>
<feature type="domain" description="Transcriptional coactivator p15 (PC4) C-terminal" evidence="8">
    <location>
        <begin position="38"/>
        <end position="89"/>
    </location>
</feature>
<keyword evidence="10" id="KW-1185">Reference proteome</keyword>
<dbReference type="Gene3D" id="2.30.31.10">
    <property type="entry name" value="Transcriptional Coactivator Pc4, Chain A"/>
    <property type="match status" value="1"/>
</dbReference>
<dbReference type="EMBL" id="OZ021738">
    <property type="protein sequence ID" value="CAK9319447.1"/>
    <property type="molecule type" value="Genomic_DNA"/>
</dbReference>
<dbReference type="InterPro" id="IPR009044">
    <property type="entry name" value="ssDNA-bd_transcriptional_reg"/>
</dbReference>
<keyword evidence="5" id="KW-0804">Transcription</keyword>
<dbReference type="InterPro" id="IPR045125">
    <property type="entry name" value="Sub1/Tcp4-like"/>
</dbReference>
<reference evidence="9 10" key="1">
    <citation type="submission" date="2024-03" db="EMBL/GenBank/DDBJ databases">
        <authorList>
            <person name="Gkanogiannis A."/>
            <person name="Becerra Lopez-Lavalle L."/>
        </authorList>
    </citation>
    <scope>NUCLEOTIDE SEQUENCE [LARGE SCALE GENOMIC DNA]</scope>
</reference>
<feature type="region of interest" description="Disordered" evidence="7">
    <location>
        <begin position="1"/>
        <end position="31"/>
    </location>
</feature>
<evidence type="ECO:0000256" key="3">
    <source>
        <dbReference type="ARBA" id="ARBA00023015"/>
    </source>
</evidence>
<proteinExistence type="inferred from homology"/>
<feature type="compositionally biased region" description="Basic and acidic residues" evidence="7">
    <location>
        <begin position="7"/>
        <end position="16"/>
    </location>
</feature>
<organism evidence="9 10">
    <name type="scientific">Citrullus colocynthis</name>
    <name type="common">colocynth</name>
    <dbReference type="NCBI Taxonomy" id="252529"/>
    <lineage>
        <taxon>Eukaryota</taxon>
        <taxon>Viridiplantae</taxon>
        <taxon>Streptophyta</taxon>
        <taxon>Embryophyta</taxon>
        <taxon>Tracheophyta</taxon>
        <taxon>Spermatophyta</taxon>
        <taxon>Magnoliopsida</taxon>
        <taxon>eudicotyledons</taxon>
        <taxon>Gunneridae</taxon>
        <taxon>Pentapetalae</taxon>
        <taxon>rosids</taxon>
        <taxon>fabids</taxon>
        <taxon>Cucurbitales</taxon>
        <taxon>Cucurbitaceae</taxon>
        <taxon>Benincaseae</taxon>
        <taxon>Citrullus</taxon>
    </lineage>
</organism>
<gene>
    <name evidence="9" type="ORF">CITCOLO1_LOCUS11452</name>
</gene>
<comment type="subcellular location">
    <subcellularLocation>
        <location evidence="1">Nucleus</location>
    </subcellularLocation>
</comment>
<name>A0ABP0YLN6_9ROSI</name>
<dbReference type="Pfam" id="PF02229">
    <property type="entry name" value="PC4"/>
    <property type="match status" value="1"/>
</dbReference>
<evidence type="ECO:0000313" key="9">
    <source>
        <dbReference type="EMBL" id="CAK9319447.1"/>
    </source>
</evidence>
<keyword evidence="3" id="KW-0805">Transcription regulation</keyword>
<dbReference type="InterPro" id="IPR003173">
    <property type="entry name" value="PC4_C"/>
</dbReference>
<keyword evidence="4" id="KW-0238">DNA-binding</keyword>
<protein>
    <recommendedName>
        <fullName evidence="8">Transcriptional coactivator p15 (PC4) C-terminal domain-containing protein</fullName>
    </recommendedName>
</protein>
<evidence type="ECO:0000256" key="4">
    <source>
        <dbReference type="ARBA" id="ARBA00023125"/>
    </source>
</evidence>
<evidence type="ECO:0000256" key="6">
    <source>
        <dbReference type="ARBA" id="ARBA00023242"/>
    </source>
</evidence>
<evidence type="ECO:0000256" key="7">
    <source>
        <dbReference type="SAM" id="MobiDB-lite"/>
    </source>
</evidence>